<name>A0A834D0Q8_JUGRE</name>
<evidence type="ECO:0000259" key="1">
    <source>
        <dbReference type="Pfam" id="PF13456"/>
    </source>
</evidence>
<dbReference type="Gramene" id="Jr04_07690_p1">
    <property type="protein sequence ID" value="cds.Jr04_07690_p1"/>
    <property type="gene ID" value="Jr04_07690"/>
</dbReference>
<reference evidence="2" key="2">
    <citation type="submission" date="2020-03" db="EMBL/GenBank/DDBJ databases">
        <title>Walnut 2.0.</title>
        <authorList>
            <person name="Marrano A."/>
            <person name="Britton M."/>
            <person name="Zimin A.V."/>
            <person name="Zaini P.A."/>
            <person name="Workman R."/>
            <person name="Puiu D."/>
            <person name="Bianco L."/>
            <person name="Allen B.J."/>
            <person name="Troggio M."/>
            <person name="Leslie C.A."/>
            <person name="Timp W."/>
            <person name="Dendekar A."/>
            <person name="Salzberg S.L."/>
            <person name="Neale D.B."/>
        </authorList>
    </citation>
    <scope>NUCLEOTIDE SEQUENCE</scope>
    <source>
        <tissue evidence="2">Leaves</tissue>
    </source>
</reference>
<dbReference type="CDD" id="cd06222">
    <property type="entry name" value="RNase_H_like"/>
    <property type="match status" value="1"/>
</dbReference>
<dbReference type="PANTHER" id="PTHR47723">
    <property type="entry name" value="OS05G0353850 PROTEIN"/>
    <property type="match status" value="1"/>
</dbReference>
<dbReference type="InterPro" id="IPR036397">
    <property type="entry name" value="RNaseH_sf"/>
</dbReference>
<dbReference type="AlphaFoldDB" id="A0A834D0Q8"/>
<dbReference type="InterPro" id="IPR002156">
    <property type="entry name" value="RNaseH_domain"/>
</dbReference>
<organism evidence="2 3">
    <name type="scientific">Juglans regia</name>
    <name type="common">English walnut</name>
    <dbReference type="NCBI Taxonomy" id="51240"/>
    <lineage>
        <taxon>Eukaryota</taxon>
        <taxon>Viridiplantae</taxon>
        <taxon>Streptophyta</taxon>
        <taxon>Embryophyta</taxon>
        <taxon>Tracheophyta</taxon>
        <taxon>Spermatophyta</taxon>
        <taxon>Magnoliopsida</taxon>
        <taxon>eudicotyledons</taxon>
        <taxon>Gunneridae</taxon>
        <taxon>Pentapetalae</taxon>
        <taxon>rosids</taxon>
        <taxon>fabids</taxon>
        <taxon>Fagales</taxon>
        <taxon>Juglandaceae</taxon>
        <taxon>Juglans</taxon>
    </lineage>
</organism>
<feature type="domain" description="RNase H type-1" evidence="1">
    <location>
        <begin position="175"/>
        <end position="252"/>
    </location>
</feature>
<dbReference type="InterPro" id="IPR053151">
    <property type="entry name" value="RNase_H-like"/>
</dbReference>
<dbReference type="GO" id="GO:0004523">
    <property type="term" value="F:RNA-DNA hybrid ribonuclease activity"/>
    <property type="evidence" value="ECO:0007669"/>
    <property type="project" value="InterPro"/>
</dbReference>
<comment type="caution">
    <text evidence="2">The sequence shown here is derived from an EMBL/GenBank/DDBJ whole genome shotgun (WGS) entry which is preliminary data.</text>
</comment>
<dbReference type="InterPro" id="IPR044730">
    <property type="entry name" value="RNase_H-like_dom_plant"/>
</dbReference>
<dbReference type="InterPro" id="IPR012337">
    <property type="entry name" value="RNaseH-like_sf"/>
</dbReference>
<sequence>MHEGLVVDDRIRKVGIQVASRCDCCDSGAFEDMNHVLATREFVERIWSWCAIRLGMRNLARINWRRRVDSWHRLARGSTQKGQLLGIIPLVITWRLWWRQCKARMEGTFESIRSVWCSILYWVSWIALRLKKSKALSRRDEEILKNLQLPIKHTVPMAMKQVSWSRPKNGCFKLNVDGSSVGNPGPSGVGGVIRNDKGEFVCGFAKFTGHNTNNAVEVLGLPYGLRNVRDLDIHDVEIEIDSMLVINWLQAKRYGLWFSANHAYREINVAADGLARYGAKGRNGVWFLFSDLPLDIKASKKETNSASIVEVAVKVYLALLHDTTSSAVIKMYPDVDLRESTKLAKSDSE</sequence>
<dbReference type="Pfam" id="PF13456">
    <property type="entry name" value="RVT_3"/>
    <property type="match status" value="1"/>
</dbReference>
<dbReference type="EMBL" id="LIHL02000004">
    <property type="protein sequence ID" value="KAF5472145.1"/>
    <property type="molecule type" value="Genomic_DNA"/>
</dbReference>
<reference evidence="2" key="1">
    <citation type="submission" date="2015-10" db="EMBL/GenBank/DDBJ databases">
        <authorList>
            <person name="Martinez-Garcia P.J."/>
            <person name="Crepeau M.W."/>
            <person name="Puiu D."/>
            <person name="Gonzalez-Ibeas D."/>
            <person name="Whalen J."/>
            <person name="Stevens K."/>
            <person name="Paul R."/>
            <person name="Butterfield T."/>
            <person name="Britton M."/>
            <person name="Reagan R."/>
            <person name="Chakraborty S."/>
            <person name="Walawage S.L."/>
            <person name="Vasquez-Gross H.A."/>
            <person name="Cardeno C."/>
            <person name="Famula R."/>
            <person name="Pratt K."/>
            <person name="Kuruganti S."/>
            <person name="Aradhya M.K."/>
            <person name="Leslie C.A."/>
            <person name="Dandekar A.M."/>
            <person name="Salzberg S.L."/>
            <person name="Wegrzyn J.L."/>
            <person name="Langley C.H."/>
            <person name="Neale D.B."/>
        </authorList>
    </citation>
    <scope>NUCLEOTIDE SEQUENCE</scope>
    <source>
        <tissue evidence="2">Leaves</tissue>
    </source>
</reference>
<dbReference type="Proteomes" id="UP000619265">
    <property type="component" value="Unassembled WGS sequence"/>
</dbReference>
<evidence type="ECO:0000313" key="2">
    <source>
        <dbReference type="EMBL" id="KAF5472145.1"/>
    </source>
</evidence>
<dbReference type="SUPFAM" id="SSF53098">
    <property type="entry name" value="Ribonuclease H-like"/>
    <property type="match status" value="1"/>
</dbReference>
<dbReference type="PANTHER" id="PTHR47723:SF19">
    <property type="entry name" value="POLYNUCLEOTIDYL TRANSFERASE, RIBONUCLEASE H-LIKE SUPERFAMILY PROTEIN"/>
    <property type="match status" value="1"/>
</dbReference>
<proteinExistence type="predicted"/>
<accession>A0A834D0Q8</accession>
<dbReference type="Gene3D" id="3.30.420.10">
    <property type="entry name" value="Ribonuclease H-like superfamily/Ribonuclease H"/>
    <property type="match status" value="1"/>
</dbReference>
<protein>
    <recommendedName>
        <fullName evidence="1">RNase H type-1 domain-containing protein</fullName>
    </recommendedName>
</protein>
<evidence type="ECO:0000313" key="3">
    <source>
        <dbReference type="Proteomes" id="UP000619265"/>
    </source>
</evidence>
<dbReference type="GO" id="GO:0003676">
    <property type="term" value="F:nucleic acid binding"/>
    <property type="evidence" value="ECO:0007669"/>
    <property type="project" value="InterPro"/>
</dbReference>
<gene>
    <name evidence="2" type="ORF">F2P56_008885</name>
</gene>